<dbReference type="EMBL" id="LGKN01000004">
    <property type="protein sequence ID" value="KPL88347.1"/>
    <property type="molecule type" value="Genomic_DNA"/>
</dbReference>
<organism evidence="9 11">
    <name type="scientific">Ardenticatena maritima</name>
    <dbReference type="NCBI Taxonomy" id="872965"/>
    <lineage>
        <taxon>Bacteria</taxon>
        <taxon>Bacillati</taxon>
        <taxon>Chloroflexota</taxon>
        <taxon>Ardenticatenia</taxon>
        <taxon>Ardenticatenales</taxon>
        <taxon>Ardenticatenaceae</taxon>
        <taxon>Ardenticatena</taxon>
    </lineage>
</organism>
<dbReference type="GO" id="GO:0005737">
    <property type="term" value="C:cytoplasm"/>
    <property type="evidence" value="ECO:0007669"/>
    <property type="project" value="UniProtKB-SubCell"/>
</dbReference>
<dbReference type="PANTHER" id="PTHR42945">
    <property type="entry name" value="HISTIDINE BIOSYNTHESIS BIFUNCTIONAL PROTEIN"/>
    <property type="match status" value="1"/>
</dbReference>
<dbReference type="Proteomes" id="UP000050502">
    <property type="component" value="Unassembled WGS sequence"/>
</dbReference>
<comment type="caution">
    <text evidence="9">The sequence shown here is derived from an EMBL/GenBank/DDBJ whole genome shotgun (WGS) entry which is preliminary data.</text>
</comment>
<evidence type="ECO:0000313" key="9">
    <source>
        <dbReference type="EMBL" id="GAP64486.1"/>
    </source>
</evidence>
<evidence type="ECO:0000313" key="12">
    <source>
        <dbReference type="Proteomes" id="UP000050502"/>
    </source>
</evidence>
<dbReference type="InterPro" id="IPR008179">
    <property type="entry name" value="HisE"/>
</dbReference>
<comment type="pathway">
    <text evidence="2 8">Amino-acid biosynthesis; L-histidine biosynthesis; L-histidine from 5-phospho-alpha-D-ribose 1-diphosphate: step 2/9.</text>
</comment>
<dbReference type="Proteomes" id="UP000037784">
    <property type="component" value="Unassembled WGS sequence"/>
</dbReference>
<keyword evidence="3 8" id="KW-0028">Amino-acid biosynthesis</keyword>
<dbReference type="AlphaFoldDB" id="A0A0M8KC05"/>
<evidence type="ECO:0000256" key="1">
    <source>
        <dbReference type="ARBA" id="ARBA00001460"/>
    </source>
</evidence>
<name>A0A0M8KC05_9CHLR</name>
<reference evidence="10 12" key="2">
    <citation type="submission" date="2015-07" db="EMBL/GenBank/DDBJ databases">
        <title>Whole genome sequence of Ardenticatena maritima DSM 23922.</title>
        <authorList>
            <person name="Hemp J."/>
            <person name="Ward L.M."/>
            <person name="Pace L.A."/>
            <person name="Fischer W.W."/>
        </authorList>
    </citation>
    <scope>NUCLEOTIDE SEQUENCE [LARGE SCALE GENOMIC DNA]</scope>
    <source>
        <strain evidence="10 12">110S</strain>
    </source>
</reference>
<comment type="catalytic activity">
    <reaction evidence="1 8">
        <text>1-(5-phospho-beta-D-ribosyl)-ATP + H2O = 1-(5-phospho-beta-D-ribosyl)-5'-AMP + diphosphate + H(+)</text>
        <dbReference type="Rhea" id="RHEA:22828"/>
        <dbReference type="ChEBI" id="CHEBI:15377"/>
        <dbReference type="ChEBI" id="CHEBI:15378"/>
        <dbReference type="ChEBI" id="CHEBI:33019"/>
        <dbReference type="ChEBI" id="CHEBI:59457"/>
        <dbReference type="ChEBI" id="CHEBI:73183"/>
        <dbReference type="EC" id="3.6.1.31"/>
    </reaction>
</comment>
<comment type="similarity">
    <text evidence="8">Belongs to the PRA-PH family.</text>
</comment>
<dbReference type="InParanoid" id="A0A0M8KC05"/>
<evidence type="ECO:0000256" key="3">
    <source>
        <dbReference type="ARBA" id="ARBA00022605"/>
    </source>
</evidence>
<keyword evidence="11" id="KW-1185">Reference proteome</keyword>
<dbReference type="FunFam" id="1.10.287.1080:FF:000002">
    <property type="entry name" value="Histidine biosynthesis bifunctional protein HisIE"/>
    <property type="match status" value="1"/>
</dbReference>
<evidence type="ECO:0000256" key="7">
    <source>
        <dbReference type="ARBA" id="ARBA00023102"/>
    </source>
</evidence>
<comment type="subcellular location">
    <subcellularLocation>
        <location evidence="8">Cytoplasm</location>
    </subcellularLocation>
</comment>
<dbReference type="UniPathway" id="UPA00031">
    <property type="reaction ID" value="UER00007"/>
</dbReference>
<evidence type="ECO:0000256" key="2">
    <source>
        <dbReference type="ARBA" id="ARBA00005204"/>
    </source>
</evidence>
<dbReference type="GO" id="GO:0004636">
    <property type="term" value="F:phosphoribosyl-ATP diphosphatase activity"/>
    <property type="evidence" value="ECO:0007669"/>
    <property type="project" value="UniProtKB-UniRule"/>
</dbReference>
<dbReference type="SUPFAM" id="SSF101386">
    <property type="entry name" value="all-alpha NTP pyrophosphatases"/>
    <property type="match status" value="1"/>
</dbReference>
<dbReference type="HAMAP" id="MF_01020">
    <property type="entry name" value="HisE"/>
    <property type="match status" value="1"/>
</dbReference>
<dbReference type="EC" id="3.6.1.31" evidence="8"/>
<keyword evidence="7 8" id="KW-0368">Histidine biosynthesis</keyword>
<dbReference type="PATRIC" id="fig|872965.6.peg.1208"/>
<keyword evidence="8" id="KW-0963">Cytoplasm</keyword>
<reference evidence="9 11" key="1">
    <citation type="journal article" date="2015" name="Genome Announc.">
        <title>Draft Genome Sequence of a Heterotrophic Facultative Anaerobic Thermophilic Bacterium, Ardenticatena maritima Strain 110ST.</title>
        <authorList>
            <person name="Kawaichi S."/>
            <person name="Yoshida T."/>
            <person name="Sako Y."/>
            <person name="Nakamura R."/>
        </authorList>
    </citation>
    <scope>NUCLEOTIDE SEQUENCE [LARGE SCALE GENOMIC DNA]</scope>
    <source>
        <strain evidence="9 11">110S</strain>
    </source>
</reference>
<dbReference type="Pfam" id="PF01503">
    <property type="entry name" value="PRA-PH"/>
    <property type="match status" value="1"/>
</dbReference>
<evidence type="ECO:0000256" key="4">
    <source>
        <dbReference type="ARBA" id="ARBA00022741"/>
    </source>
</evidence>
<sequence length="99" mass="11484">MNEQTVLTQLEAVIRQRKAERPEGSYTTTLFDGGLDRILKKIGEEAGEIIIASKNANPDEIIYETADFLYHLLVMLAYHDIPWRDVENELQRRFGNRPH</sequence>
<dbReference type="EMBL" id="BBZA01000265">
    <property type="protein sequence ID" value="GAP64486.1"/>
    <property type="molecule type" value="Genomic_DNA"/>
</dbReference>
<keyword evidence="5 8" id="KW-0378">Hydrolase</keyword>
<evidence type="ECO:0000256" key="5">
    <source>
        <dbReference type="ARBA" id="ARBA00022801"/>
    </source>
</evidence>
<gene>
    <name evidence="8" type="primary">hisE</name>
    <name evidence="9" type="ORF">ARMA_2909</name>
    <name evidence="10" type="ORF">SE16_05885</name>
</gene>
<dbReference type="GO" id="GO:0005524">
    <property type="term" value="F:ATP binding"/>
    <property type="evidence" value="ECO:0007669"/>
    <property type="project" value="UniProtKB-KW"/>
</dbReference>
<reference evidence="11" key="3">
    <citation type="submission" date="2015-08" db="EMBL/GenBank/DDBJ databases">
        <title>Draft Genome Sequence of a Heterotrophic Facultative Anaerobic Bacterium Ardenticatena maritima Strain 110S.</title>
        <authorList>
            <person name="Kawaichi S."/>
            <person name="Yoshida T."/>
            <person name="Sako Y."/>
            <person name="Nakamura R."/>
        </authorList>
    </citation>
    <scope>NUCLEOTIDE SEQUENCE [LARGE SCALE GENOMIC DNA]</scope>
    <source>
        <strain evidence="11">110S</strain>
    </source>
</reference>
<dbReference type="RefSeq" id="WP_054494155.1">
    <property type="nucleotide sequence ID" value="NZ_BBZA01000265.1"/>
</dbReference>
<dbReference type="NCBIfam" id="TIGR03188">
    <property type="entry name" value="histidine_hisI"/>
    <property type="match status" value="1"/>
</dbReference>
<keyword evidence="4 8" id="KW-0547">Nucleotide-binding</keyword>
<dbReference type="PANTHER" id="PTHR42945:SF1">
    <property type="entry name" value="HISTIDINE BIOSYNTHESIS BIFUNCTIONAL PROTEIN HIS7"/>
    <property type="match status" value="1"/>
</dbReference>
<dbReference type="GO" id="GO:0000105">
    <property type="term" value="P:L-histidine biosynthetic process"/>
    <property type="evidence" value="ECO:0007669"/>
    <property type="project" value="UniProtKB-UniRule"/>
</dbReference>
<accession>A0A0M8KC05</accession>
<protein>
    <recommendedName>
        <fullName evidence="8">Phosphoribosyl-ATP pyrophosphatase</fullName>
        <shortName evidence="8">PRA-PH</shortName>
        <ecNumber evidence="8">3.6.1.31</ecNumber>
    </recommendedName>
</protein>
<dbReference type="Gene3D" id="1.10.287.1080">
    <property type="entry name" value="MazG-like"/>
    <property type="match status" value="1"/>
</dbReference>
<dbReference type="STRING" id="872965.SE16_05885"/>
<dbReference type="CDD" id="cd11534">
    <property type="entry name" value="NTP-PPase_HisIE_like"/>
    <property type="match status" value="1"/>
</dbReference>
<keyword evidence="6 8" id="KW-0067">ATP-binding</keyword>
<evidence type="ECO:0000256" key="6">
    <source>
        <dbReference type="ARBA" id="ARBA00022840"/>
    </source>
</evidence>
<dbReference type="InterPro" id="IPR021130">
    <property type="entry name" value="PRib-ATP_PPHydrolase-like"/>
</dbReference>
<evidence type="ECO:0000313" key="10">
    <source>
        <dbReference type="EMBL" id="KPL88347.1"/>
    </source>
</evidence>
<evidence type="ECO:0000256" key="8">
    <source>
        <dbReference type="HAMAP-Rule" id="MF_01020"/>
    </source>
</evidence>
<proteinExistence type="inferred from homology"/>
<evidence type="ECO:0000313" key="11">
    <source>
        <dbReference type="Proteomes" id="UP000037784"/>
    </source>
</evidence>
<dbReference type="NCBIfam" id="NF001611">
    <property type="entry name" value="PRK00400.1-3"/>
    <property type="match status" value="1"/>
</dbReference>